<dbReference type="Proteomes" id="UP001439008">
    <property type="component" value="Unassembled WGS sequence"/>
</dbReference>
<sequence>MSETALELDKDKTVLKNYNLSKMCKLNLSDWRKLQNNVIEGTVLRLSKTAQNLFNSADTISISDFFYNFVHSFVSQNVNCHPIQFFSLTFAKNKWPTEIQFVLSQILNAVWIECRNSDQKNSKTIELRFLALLSGLLSTQLISSDVFEKTLSVELIGKLGILDTAKHLNFV</sequence>
<protein>
    <submittedName>
        <fullName evidence="1">Uncharacterized protein</fullName>
    </submittedName>
</protein>
<proteinExistence type="predicted"/>
<organism evidence="1 2">
    <name type="scientific">Bonamia ostreae</name>
    <dbReference type="NCBI Taxonomy" id="126728"/>
    <lineage>
        <taxon>Eukaryota</taxon>
        <taxon>Sar</taxon>
        <taxon>Rhizaria</taxon>
        <taxon>Endomyxa</taxon>
        <taxon>Ascetosporea</taxon>
        <taxon>Haplosporida</taxon>
        <taxon>Bonamia</taxon>
    </lineage>
</organism>
<comment type="caution">
    <text evidence="1">The sequence shown here is derived from an EMBL/GenBank/DDBJ whole genome shotgun (WGS) entry which is preliminary data.</text>
</comment>
<dbReference type="EMBL" id="JBDODL010000868">
    <property type="protein sequence ID" value="MES1920795.1"/>
    <property type="molecule type" value="Genomic_DNA"/>
</dbReference>
<keyword evidence="2" id="KW-1185">Reference proteome</keyword>
<accession>A0ABV2AMD5</accession>
<name>A0ABV2AMD5_9EUKA</name>
<evidence type="ECO:0000313" key="2">
    <source>
        <dbReference type="Proteomes" id="UP001439008"/>
    </source>
</evidence>
<gene>
    <name evidence="1" type="ORF">MHBO_002430</name>
</gene>
<reference evidence="1 2" key="1">
    <citation type="journal article" date="2024" name="BMC Biol.">
        <title>Comparative genomics of Ascetosporea gives new insight into the evolutionary basis for animal parasitism in Rhizaria.</title>
        <authorList>
            <person name="Hiltunen Thoren M."/>
            <person name="Onut-Brannstrom I."/>
            <person name="Alfjorden A."/>
            <person name="Peckova H."/>
            <person name="Swords F."/>
            <person name="Hooper C."/>
            <person name="Holzer A.S."/>
            <person name="Bass D."/>
            <person name="Burki F."/>
        </authorList>
    </citation>
    <scope>NUCLEOTIDE SEQUENCE [LARGE SCALE GENOMIC DNA]</scope>
    <source>
        <strain evidence="1">20-A016</strain>
    </source>
</reference>
<evidence type="ECO:0000313" key="1">
    <source>
        <dbReference type="EMBL" id="MES1920795.1"/>
    </source>
</evidence>